<keyword evidence="3" id="KW-0808">Transferase</keyword>
<dbReference type="InterPro" id="IPR003594">
    <property type="entry name" value="HATPase_dom"/>
</dbReference>
<dbReference type="GO" id="GO:0004673">
    <property type="term" value="F:protein histidine kinase activity"/>
    <property type="evidence" value="ECO:0007669"/>
    <property type="project" value="UniProtKB-EC"/>
</dbReference>
<keyword evidence="5" id="KW-0418">Kinase</keyword>
<evidence type="ECO:0000256" key="4">
    <source>
        <dbReference type="ARBA" id="ARBA00022741"/>
    </source>
</evidence>
<evidence type="ECO:0000313" key="8">
    <source>
        <dbReference type="EMBL" id="MCA9302351.1"/>
    </source>
</evidence>
<reference evidence="8" key="2">
    <citation type="journal article" date="2021" name="Microbiome">
        <title>Successional dynamics and alternative stable states in a saline activated sludge microbial community over 9 years.</title>
        <authorList>
            <person name="Wang Y."/>
            <person name="Ye J."/>
            <person name="Ju F."/>
            <person name="Liu L."/>
            <person name="Boyd J.A."/>
            <person name="Deng Y."/>
            <person name="Parks D.H."/>
            <person name="Jiang X."/>
            <person name="Yin X."/>
            <person name="Woodcroft B.J."/>
            <person name="Tyson G.W."/>
            <person name="Hugenholtz P."/>
            <person name="Polz M.F."/>
            <person name="Zhang T."/>
        </authorList>
    </citation>
    <scope>NUCLEOTIDE SEQUENCE</scope>
    <source>
        <strain evidence="8">HKST-UBA80</strain>
    </source>
</reference>
<dbReference type="PROSITE" id="PS50109">
    <property type="entry name" value="HIS_KIN"/>
    <property type="match status" value="1"/>
</dbReference>
<keyword evidence="6 8" id="KW-0067">ATP-binding</keyword>
<organism evidence="8 9">
    <name type="scientific">candidate division WWE3 bacterium</name>
    <dbReference type="NCBI Taxonomy" id="2053526"/>
    <lineage>
        <taxon>Bacteria</taxon>
        <taxon>Katanobacteria</taxon>
    </lineage>
</organism>
<evidence type="ECO:0000259" key="7">
    <source>
        <dbReference type="PROSITE" id="PS50109"/>
    </source>
</evidence>
<dbReference type="EC" id="2.7.13.3" evidence="2"/>
<dbReference type="Proteomes" id="UP000714817">
    <property type="component" value="Unassembled WGS sequence"/>
</dbReference>
<dbReference type="SUPFAM" id="SSF55874">
    <property type="entry name" value="ATPase domain of HSP90 chaperone/DNA topoisomerase II/histidine kinase"/>
    <property type="match status" value="1"/>
</dbReference>
<gene>
    <name evidence="8" type="ORF">KDA10_03285</name>
</gene>
<dbReference type="SMART" id="SM00387">
    <property type="entry name" value="HATPase_c"/>
    <property type="match status" value="1"/>
</dbReference>
<dbReference type="Pfam" id="PF02518">
    <property type="entry name" value="HATPase_c"/>
    <property type="match status" value="1"/>
</dbReference>
<comment type="catalytic activity">
    <reaction evidence="1">
        <text>ATP + protein L-histidine = ADP + protein N-phospho-L-histidine.</text>
        <dbReference type="EC" id="2.7.13.3"/>
    </reaction>
</comment>
<dbReference type="GO" id="GO:0005524">
    <property type="term" value="F:ATP binding"/>
    <property type="evidence" value="ECO:0007669"/>
    <property type="project" value="UniProtKB-KW"/>
</dbReference>
<evidence type="ECO:0000256" key="5">
    <source>
        <dbReference type="ARBA" id="ARBA00022777"/>
    </source>
</evidence>
<protein>
    <recommendedName>
        <fullName evidence="2">histidine kinase</fullName>
        <ecNumber evidence="2">2.7.13.3</ecNumber>
    </recommendedName>
</protein>
<dbReference type="InterPro" id="IPR036890">
    <property type="entry name" value="HATPase_C_sf"/>
</dbReference>
<sequence>MPKSRTRNTTERQDRLLRKRLVTDSEEKIEKHTDSELLKMRCVMHDARNLIMLLKESLNTIKIAKKTEPILNNMHDTLKSLEYLLDADYKKNKVSTTTLQKELERSVKRLRIYFPLQTISLRIHSNKNIRINETKAALLVRCLLNLIQNSIEAEASSIIIVLSSKYKKVYLSVSDNGSGFSKEMLKKATSYGISTKAQTDNNEGGVGLFSVASLVLAEFGGEVQIKNLNRNNDIRGAYITLVLDSKRLLS</sequence>
<keyword evidence="4" id="KW-0547">Nucleotide-binding</keyword>
<evidence type="ECO:0000256" key="3">
    <source>
        <dbReference type="ARBA" id="ARBA00022679"/>
    </source>
</evidence>
<proteinExistence type="predicted"/>
<dbReference type="InterPro" id="IPR005467">
    <property type="entry name" value="His_kinase_dom"/>
</dbReference>
<dbReference type="PANTHER" id="PTHR44936">
    <property type="entry name" value="SENSOR PROTEIN CREC"/>
    <property type="match status" value="1"/>
</dbReference>
<evidence type="ECO:0000313" key="9">
    <source>
        <dbReference type="Proteomes" id="UP000714817"/>
    </source>
</evidence>
<reference evidence="8" key="1">
    <citation type="submission" date="2020-04" db="EMBL/GenBank/DDBJ databases">
        <authorList>
            <person name="Zhang T."/>
        </authorList>
    </citation>
    <scope>NUCLEOTIDE SEQUENCE</scope>
    <source>
        <strain evidence="8">HKST-UBA80</strain>
    </source>
</reference>
<dbReference type="PANTHER" id="PTHR44936:SF10">
    <property type="entry name" value="SENSOR PROTEIN RSTB"/>
    <property type="match status" value="1"/>
</dbReference>
<evidence type="ECO:0000256" key="6">
    <source>
        <dbReference type="ARBA" id="ARBA00022840"/>
    </source>
</evidence>
<evidence type="ECO:0000256" key="1">
    <source>
        <dbReference type="ARBA" id="ARBA00000085"/>
    </source>
</evidence>
<evidence type="ECO:0000256" key="2">
    <source>
        <dbReference type="ARBA" id="ARBA00012438"/>
    </source>
</evidence>
<name>A0A955E1F8_UNCKA</name>
<feature type="domain" description="Histidine kinase" evidence="7">
    <location>
        <begin position="42"/>
        <end position="247"/>
    </location>
</feature>
<dbReference type="EMBL" id="JAGQNY010000012">
    <property type="protein sequence ID" value="MCA9302351.1"/>
    <property type="molecule type" value="Genomic_DNA"/>
</dbReference>
<comment type="caution">
    <text evidence="8">The sequence shown here is derived from an EMBL/GenBank/DDBJ whole genome shotgun (WGS) entry which is preliminary data.</text>
</comment>
<dbReference type="InterPro" id="IPR050980">
    <property type="entry name" value="2C_sensor_his_kinase"/>
</dbReference>
<accession>A0A955E1F8</accession>
<dbReference type="Gene3D" id="3.30.565.10">
    <property type="entry name" value="Histidine kinase-like ATPase, C-terminal domain"/>
    <property type="match status" value="1"/>
</dbReference>
<dbReference type="AlphaFoldDB" id="A0A955E1F8"/>